<dbReference type="Proteomes" id="UP000249390">
    <property type="component" value="Unassembled WGS sequence"/>
</dbReference>
<dbReference type="AlphaFoldDB" id="A0A328DEH8"/>
<protein>
    <submittedName>
        <fullName evidence="1">Uncharacterized protein</fullName>
    </submittedName>
</protein>
<organism evidence="1 2">
    <name type="scientific">Cuscuta australis</name>
    <dbReference type="NCBI Taxonomy" id="267555"/>
    <lineage>
        <taxon>Eukaryota</taxon>
        <taxon>Viridiplantae</taxon>
        <taxon>Streptophyta</taxon>
        <taxon>Embryophyta</taxon>
        <taxon>Tracheophyta</taxon>
        <taxon>Spermatophyta</taxon>
        <taxon>Magnoliopsida</taxon>
        <taxon>eudicotyledons</taxon>
        <taxon>Gunneridae</taxon>
        <taxon>Pentapetalae</taxon>
        <taxon>asterids</taxon>
        <taxon>lamiids</taxon>
        <taxon>Solanales</taxon>
        <taxon>Convolvulaceae</taxon>
        <taxon>Cuscuteae</taxon>
        <taxon>Cuscuta</taxon>
        <taxon>Cuscuta subgen. Grammica</taxon>
        <taxon>Cuscuta sect. Cleistogrammica</taxon>
    </lineage>
</organism>
<dbReference type="EMBL" id="NQVE01000147">
    <property type="protein sequence ID" value="RAL44147.1"/>
    <property type="molecule type" value="Genomic_DNA"/>
</dbReference>
<comment type="caution">
    <text evidence="1">The sequence shown here is derived from an EMBL/GenBank/DDBJ whole genome shotgun (WGS) entry which is preliminary data.</text>
</comment>
<evidence type="ECO:0000313" key="1">
    <source>
        <dbReference type="EMBL" id="RAL44147.1"/>
    </source>
</evidence>
<proteinExistence type="predicted"/>
<reference evidence="1 2" key="1">
    <citation type="submission" date="2018-06" db="EMBL/GenBank/DDBJ databases">
        <title>The Genome of Cuscuta australis (Dodder) Provides Insight into the Evolution of Plant Parasitism.</title>
        <authorList>
            <person name="Liu H."/>
        </authorList>
    </citation>
    <scope>NUCLEOTIDE SEQUENCE [LARGE SCALE GENOMIC DNA]</scope>
    <source>
        <strain evidence="2">cv. Yunnan</strain>
        <tissue evidence="1">Vines</tissue>
    </source>
</reference>
<gene>
    <name evidence="1" type="ORF">DM860_016393</name>
</gene>
<keyword evidence="2" id="KW-1185">Reference proteome</keyword>
<accession>A0A328DEH8</accession>
<evidence type="ECO:0000313" key="2">
    <source>
        <dbReference type="Proteomes" id="UP000249390"/>
    </source>
</evidence>
<sequence length="59" mass="7051">MLWHIGDMETGGQVHKSLCMHKASLSAREDEELGKIESVDEYHHEHLEWIKVNHERRRM</sequence>
<name>A0A328DEH8_9ASTE</name>